<evidence type="ECO:0000313" key="4">
    <source>
        <dbReference type="EMBL" id="ABD14835.1"/>
    </source>
</evidence>
<dbReference type="EMBL" id="AF549212">
    <property type="protein sequence ID" value="AAP42177.1"/>
    <property type="molecule type" value="Genomic_DNA"/>
</dbReference>
<evidence type="ECO:0000313" key="3">
    <source>
        <dbReference type="EMBL" id="AAP42187.1"/>
    </source>
</evidence>
<name>Q7WRX1_HAEIF</name>
<dbReference type="EMBL" id="DQ368335">
    <property type="protein sequence ID" value="ABD14867.1"/>
    <property type="molecule type" value="Genomic_DNA"/>
</dbReference>
<organism evidence="1">
    <name type="scientific">Haemophilus influenzae</name>
    <dbReference type="NCBI Taxonomy" id="727"/>
    <lineage>
        <taxon>Bacteria</taxon>
        <taxon>Pseudomonadati</taxon>
        <taxon>Pseudomonadota</taxon>
        <taxon>Gammaproteobacteria</taxon>
        <taxon>Pasteurellales</taxon>
        <taxon>Pasteurellaceae</taxon>
        <taxon>Haemophilus</taxon>
    </lineage>
</organism>
<dbReference type="EMBL" id="AF549210">
    <property type="protein sequence ID" value="AAP42167.1"/>
    <property type="molecule type" value="Genomic_DNA"/>
</dbReference>
<evidence type="ECO:0000313" key="1">
    <source>
        <dbReference type="EMBL" id="AAP42167.1"/>
    </source>
</evidence>
<sequence length="120" mass="13335">MKFSHLTDTIILFGDEFDNFQTKLIRVGHNLHLKLGVQILGCSSFISLKVISNSRFSATFRPLVTGSVQFYLVRLYMSCIFAVSSCELVNLFLESSLVELMVLPTNLCSLGDSHNLALSA</sequence>
<dbReference type="EMBL" id="AF549213">
    <property type="protein sequence ID" value="AAP42187.1"/>
    <property type="molecule type" value="Genomic_DNA"/>
</dbReference>
<reference evidence="4" key="2">
    <citation type="submission" date="2006-01" db="EMBL/GenBank/DDBJ databases">
        <title>Two Genotypes among Haemophilus influenzae Serotype b with Distinct Gene Clusters Encoding the Polysaccharide Capsule.</title>
        <authorList>
            <person name="Schouls L.M."/>
            <person name="Van der Heide H.G.J."/>
            <person name="Zomer B."/>
            <person name="Van der Ende A."/>
            <person name="Schot C.S."/>
        </authorList>
    </citation>
    <scope>NUCLEOTIDE SEQUENCE</scope>
    <source>
        <strain evidence="5">H1990-0614</strain>
        <strain evidence="4">H1994-0151</strain>
    </source>
</reference>
<proteinExistence type="predicted"/>
<evidence type="ECO:0000313" key="5">
    <source>
        <dbReference type="EMBL" id="ABD14856.1"/>
    </source>
</evidence>
<protein>
    <submittedName>
        <fullName evidence="5">Uncharacterized protein orf3</fullName>
    </submittedName>
</protein>
<gene>
    <name evidence="5" type="primary">orf3</name>
</gene>
<reference evidence="1" key="1">
    <citation type="journal article" date="2003" name="Infect. Immun.">
        <title>Complete sequence of the cap locus of Haemophilus influenzae serotype b and nonencapsulated b capsule-negative variants.</title>
        <authorList>
            <person name="Satola S.W."/>
            <person name="Schirmer P.L."/>
            <person name="Farley M.M."/>
        </authorList>
    </citation>
    <scope>NUCLEOTIDE SEQUENCE</scope>
    <source>
        <strain evidence="3">1007</strain>
        <strain evidence="2">373</strain>
        <strain evidence="1">GA834</strain>
    </source>
</reference>
<dbReference type="EMBL" id="DQ368334">
    <property type="protein sequence ID" value="ABD14835.1"/>
    <property type="molecule type" value="Genomic_DNA"/>
</dbReference>
<dbReference type="EMBL" id="AF549213">
    <property type="protein sequence ID" value="AAP42198.1"/>
    <property type="molecule type" value="Genomic_DNA"/>
</dbReference>
<dbReference type="EMBL" id="DQ368334">
    <property type="protein sequence ID" value="ABD14846.1"/>
    <property type="molecule type" value="Genomic_DNA"/>
</dbReference>
<evidence type="ECO:0000313" key="2">
    <source>
        <dbReference type="EMBL" id="AAP42177.1"/>
    </source>
</evidence>
<dbReference type="AlphaFoldDB" id="Q7WRX1"/>
<accession>Q7WRX1</accession>
<reference evidence="4" key="3">
    <citation type="journal article" date="2008" name="BMC Microbiol.">
        <title>Two variants among Haemophilus influenzae serotype b strains with distinct bcs4, hcsA and hcsB genes display differences in expression of the polysaccharide capsule.</title>
        <authorList>
            <person name="Schouls L."/>
            <person name="van der Heide H."/>
            <person name="Witteveen S."/>
            <person name="Zomer B."/>
            <person name="van der Ende A."/>
            <person name="Burger M."/>
            <person name="Schot C."/>
        </authorList>
    </citation>
    <scope>NUCLEOTIDE SEQUENCE</scope>
    <source>
        <strain evidence="5">H1990-0614</strain>
        <strain evidence="4">H1994-0151</strain>
    </source>
</reference>
<dbReference type="EMBL" id="DQ368335">
    <property type="protein sequence ID" value="ABD14856.1"/>
    <property type="molecule type" value="Genomic_DNA"/>
</dbReference>